<evidence type="ECO:0000313" key="4">
    <source>
        <dbReference type="Proteomes" id="UP000719766"/>
    </source>
</evidence>
<accession>A0A9P7DN03</accession>
<dbReference type="Pfam" id="PF20151">
    <property type="entry name" value="DUF6533"/>
    <property type="match status" value="1"/>
</dbReference>
<feature type="transmembrane region" description="Helical" evidence="1">
    <location>
        <begin position="117"/>
        <end position="139"/>
    </location>
</feature>
<feature type="transmembrane region" description="Helical" evidence="1">
    <location>
        <begin position="159"/>
        <end position="182"/>
    </location>
</feature>
<dbReference type="AlphaFoldDB" id="A0A9P7DN03"/>
<dbReference type="OrthoDB" id="2686513at2759"/>
<feature type="domain" description="DUF6533" evidence="2">
    <location>
        <begin position="16"/>
        <end position="61"/>
    </location>
</feature>
<keyword evidence="1" id="KW-0812">Transmembrane</keyword>
<evidence type="ECO:0000313" key="3">
    <source>
        <dbReference type="EMBL" id="KAG1798844.1"/>
    </source>
</evidence>
<evidence type="ECO:0000259" key="2">
    <source>
        <dbReference type="Pfam" id="PF20151"/>
    </source>
</evidence>
<comment type="caution">
    <text evidence="3">The sequence shown here is derived from an EMBL/GenBank/DDBJ whole genome shotgun (WGS) entry which is preliminary data.</text>
</comment>
<dbReference type="RefSeq" id="XP_041163385.1">
    <property type="nucleotide sequence ID" value="XM_041302311.1"/>
</dbReference>
<keyword evidence="1" id="KW-1133">Transmembrane helix</keyword>
<name>A0A9P7DN03_9AGAM</name>
<dbReference type="Proteomes" id="UP000719766">
    <property type="component" value="Unassembled WGS sequence"/>
</dbReference>
<keyword evidence="1" id="KW-0472">Membrane</keyword>
<sequence>MDVTNSEMQQVLFNMYIILAGNSILIYDHMVTLPEEIDFIWRRPKTLSAMLFLLNRYTALLASISSLIVDFQPMISDESCRNYSLYRELALFLQGIIVCITMAMRTYALYCCSKRLLAWMVIVMVSLAGVCCANTFGQYSDDLVIVPGIGCDETFSKTVAIRIGLAYVAEFIFDLFIFILTVHRYCKIRGLLWLFAFSRENIIDTMFHDGVMFFGAMTLTNIPNILSYYSGSVGMRGTFCTFTGCISVTLICRLMLNLHQTFDAGIFSIPAQDDGPSLAVLTTRIDVQSTFSSHN</sequence>
<keyword evidence="4" id="KW-1185">Reference proteome</keyword>
<feature type="transmembrane region" description="Helical" evidence="1">
    <location>
        <begin position="89"/>
        <end position="110"/>
    </location>
</feature>
<dbReference type="EMBL" id="JABBWE010000012">
    <property type="protein sequence ID" value="KAG1798844.1"/>
    <property type="molecule type" value="Genomic_DNA"/>
</dbReference>
<feature type="transmembrane region" description="Helical" evidence="1">
    <location>
        <begin position="51"/>
        <end position="69"/>
    </location>
</feature>
<reference evidence="3" key="1">
    <citation type="journal article" date="2020" name="New Phytol.">
        <title>Comparative genomics reveals dynamic genome evolution in host specialist ectomycorrhizal fungi.</title>
        <authorList>
            <person name="Lofgren L.A."/>
            <person name="Nguyen N.H."/>
            <person name="Vilgalys R."/>
            <person name="Ruytinx J."/>
            <person name="Liao H.L."/>
            <person name="Branco S."/>
            <person name="Kuo A."/>
            <person name="LaButti K."/>
            <person name="Lipzen A."/>
            <person name="Andreopoulos W."/>
            <person name="Pangilinan J."/>
            <person name="Riley R."/>
            <person name="Hundley H."/>
            <person name="Na H."/>
            <person name="Barry K."/>
            <person name="Grigoriev I.V."/>
            <person name="Stajich J.E."/>
            <person name="Kennedy P.G."/>
        </authorList>
    </citation>
    <scope>NUCLEOTIDE SEQUENCE</scope>
    <source>
        <strain evidence="3">S12</strain>
    </source>
</reference>
<dbReference type="InterPro" id="IPR045340">
    <property type="entry name" value="DUF6533"/>
</dbReference>
<feature type="transmembrane region" description="Helical" evidence="1">
    <location>
        <begin position="12"/>
        <end position="30"/>
    </location>
</feature>
<dbReference type="GeneID" id="64596075"/>
<protein>
    <recommendedName>
        <fullName evidence="2">DUF6533 domain-containing protein</fullName>
    </recommendedName>
</protein>
<organism evidence="3 4">
    <name type="scientific">Suillus plorans</name>
    <dbReference type="NCBI Taxonomy" id="116603"/>
    <lineage>
        <taxon>Eukaryota</taxon>
        <taxon>Fungi</taxon>
        <taxon>Dikarya</taxon>
        <taxon>Basidiomycota</taxon>
        <taxon>Agaricomycotina</taxon>
        <taxon>Agaricomycetes</taxon>
        <taxon>Agaricomycetidae</taxon>
        <taxon>Boletales</taxon>
        <taxon>Suillineae</taxon>
        <taxon>Suillaceae</taxon>
        <taxon>Suillus</taxon>
    </lineage>
</organism>
<proteinExistence type="predicted"/>
<gene>
    <name evidence="3" type="ORF">HD556DRAFT_1348428</name>
</gene>
<evidence type="ECO:0000256" key="1">
    <source>
        <dbReference type="SAM" id="Phobius"/>
    </source>
</evidence>